<dbReference type="AlphaFoldDB" id="A0A5A8CKE0"/>
<keyword evidence="2" id="KW-0472">Membrane</keyword>
<organism evidence="3 4">
    <name type="scientific">Cafeteria roenbergensis</name>
    <name type="common">Marine flagellate</name>
    <dbReference type="NCBI Taxonomy" id="33653"/>
    <lineage>
        <taxon>Eukaryota</taxon>
        <taxon>Sar</taxon>
        <taxon>Stramenopiles</taxon>
        <taxon>Bigyra</taxon>
        <taxon>Opalozoa</taxon>
        <taxon>Bicosoecida</taxon>
        <taxon>Cafeteriaceae</taxon>
        <taxon>Cafeteria</taxon>
    </lineage>
</organism>
<reference evidence="3 4" key="1">
    <citation type="submission" date="2019-07" db="EMBL/GenBank/DDBJ databases">
        <title>Genomes of Cafeteria roenbergensis.</title>
        <authorList>
            <person name="Fischer M.G."/>
            <person name="Hackl T."/>
            <person name="Roman M."/>
        </authorList>
    </citation>
    <scope>NUCLEOTIDE SEQUENCE [LARGE SCALE GENOMIC DNA]</scope>
    <source>
        <strain evidence="3 4">Cflag</strain>
    </source>
</reference>
<keyword evidence="2" id="KW-0812">Transmembrane</keyword>
<dbReference type="InterPro" id="IPR011990">
    <property type="entry name" value="TPR-like_helical_dom_sf"/>
</dbReference>
<evidence type="ECO:0000256" key="2">
    <source>
        <dbReference type="SAM" id="Phobius"/>
    </source>
</evidence>
<name>A0A5A8CKE0_CAFRO</name>
<evidence type="ECO:0000313" key="4">
    <source>
        <dbReference type="Proteomes" id="UP000325113"/>
    </source>
</evidence>
<keyword evidence="2" id="KW-1133">Transmembrane helix</keyword>
<feature type="compositionally biased region" description="Low complexity" evidence="1">
    <location>
        <begin position="78"/>
        <end position="99"/>
    </location>
</feature>
<protein>
    <submittedName>
        <fullName evidence="3">Uncharacterized protein</fullName>
    </submittedName>
</protein>
<evidence type="ECO:0000256" key="1">
    <source>
        <dbReference type="SAM" id="MobiDB-lite"/>
    </source>
</evidence>
<feature type="transmembrane region" description="Helical" evidence="2">
    <location>
        <begin position="569"/>
        <end position="589"/>
    </location>
</feature>
<feature type="compositionally biased region" description="Low complexity" evidence="1">
    <location>
        <begin position="147"/>
        <end position="222"/>
    </location>
</feature>
<proteinExistence type="predicted"/>
<feature type="region of interest" description="Disordered" evidence="1">
    <location>
        <begin position="64"/>
        <end position="106"/>
    </location>
</feature>
<dbReference type="Proteomes" id="UP000325113">
    <property type="component" value="Unassembled WGS sequence"/>
</dbReference>
<gene>
    <name evidence="3" type="ORF">FNF31_06476</name>
</gene>
<comment type="caution">
    <text evidence="3">The sequence shown here is derived from an EMBL/GenBank/DDBJ whole genome shotgun (WGS) entry which is preliminary data.</text>
</comment>
<dbReference type="EMBL" id="VLTM01000100">
    <property type="protein sequence ID" value="KAA0153485.1"/>
    <property type="molecule type" value="Genomic_DNA"/>
</dbReference>
<dbReference type="Gene3D" id="1.25.40.10">
    <property type="entry name" value="Tetratricopeptide repeat domain"/>
    <property type="match status" value="1"/>
</dbReference>
<feature type="region of interest" description="Disordered" evidence="1">
    <location>
        <begin position="147"/>
        <end position="228"/>
    </location>
</feature>
<evidence type="ECO:0000313" key="3">
    <source>
        <dbReference type="EMBL" id="KAA0153485.1"/>
    </source>
</evidence>
<accession>A0A5A8CKE0</accession>
<feature type="region of interest" description="Disordered" evidence="1">
    <location>
        <begin position="23"/>
        <end position="42"/>
    </location>
</feature>
<feature type="region of interest" description="Disordered" evidence="1">
    <location>
        <begin position="518"/>
        <end position="560"/>
    </location>
</feature>
<sequence>MASRRLPFWLERVTSQLWAAASSRAGRAQTEGVAGSCKAPRHREAVPGQQRAIAMASAVAAPSSSQPSIAATEETPQAAPDAASPAAAAAAAAATAEPEAPTKGEPKWYWPEVFALRTGSIVRMASGEFAEVVEVIRPKPAAKPEAAAGVAEPAAAATEEPAAAATEEPAAAATEEPAAAATEEPAAAATEEPAAAATEEPAAAAAATEEPAAAATEEPAAASSSPQLVVHVRGAPAGEATRTITDLSELHWLPAHSSRRAIGSRVLTVEGAGKVVAERLSDEEWAYDVDVLTGSNAGKRVTHTHNKVHDRMHLLPAEHLDAAAASLSSGGAMVASARKAPPAQRPSVLREACKLFRTGFTHLSAARVDALDAAGKARHRSLRSKTGWQLAVASAHTSQWEQVVKAVEEMVDADAPESRKLAPAALKLLAQAHIALKDYEAAEAVLTDRTLQGDAKATELLKSARSLKKTRDAKDSKAWSKAFKNMGKDGTMSQGRGTVPDSVAGDALEQVLGARRSMQTSSGAKALAPAAREATAQERSVPSQDGALSAKPGAEEAELAAPEADDVSAWYLVGGLAVVGGMLAGMLAVRHFMSSR</sequence>